<accession>A0A9P4GB97</accession>
<comment type="caution">
    <text evidence="2">The sequence shown here is derived from an EMBL/GenBank/DDBJ whole genome shotgun (WGS) entry which is preliminary data.</text>
</comment>
<dbReference type="EMBL" id="ML976618">
    <property type="protein sequence ID" value="KAF1842094.1"/>
    <property type="molecule type" value="Genomic_DNA"/>
</dbReference>
<organism evidence="2 3">
    <name type="scientific">Cucurbitaria berberidis CBS 394.84</name>
    <dbReference type="NCBI Taxonomy" id="1168544"/>
    <lineage>
        <taxon>Eukaryota</taxon>
        <taxon>Fungi</taxon>
        <taxon>Dikarya</taxon>
        <taxon>Ascomycota</taxon>
        <taxon>Pezizomycotina</taxon>
        <taxon>Dothideomycetes</taxon>
        <taxon>Pleosporomycetidae</taxon>
        <taxon>Pleosporales</taxon>
        <taxon>Pleosporineae</taxon>
        <taxon>Cucurbitariaceae</taxon>
        <taxon>Cucurbitaria</taxon>
    </lineage>
</organism>
<name>A0A9P4GB97_9PLEO</name>
<reference evidence="2" key="1">
    <citation type="submission" date="2020-01" db="EMBL/GenBank/DDBJ databases">
        <authorList>
            <consortium name="DOE Joint Genome Institute"/>
            <person name="Haridas S."/>
            <person name="Albert R."/>
            <person name="Binder M."/>
            <person name="Bloem J."/>
            <person name="Labutti K."/>
            <person name="Salamov A."/>
            <person name="Andreopoulos B."/>
            <person name="Baker S.E."/>
            <person name="Barry K."/>
            <person name="Bills G."/>
            <person name="Bluhm B.H."/>
            <person name="Cannon C."/>
            <person name="Castanera R."/>
            <person name="Culley D.E."/>
            <person name="Daum C."/>
            <person name="Ezra D."/>
            <person name="Gonzalez J.B."/>
            <person name="Henrissat B."/>
            <person name="Kuo A."/>
            <person name="Liang C."/>
            <person name="Lipzen A."/>
            <person name="Lutzoni F."/>
            <person name="Magnuson J."/>
            <person name="Mondo S."/>
            <person name="Nolan M."/>
            <person name="Ohm R."/>
            <person name="Pangilinan J."/>
            <person name="Park H.-J."/>
            <person name="Ramirez L."/>
            <person name="Alfaro M."/>
            <person name="Sun H."/>
            <person name="Tritt A."/>
            <person name="Yoshinaga Y."/>
            <person name="Zwiers L.-H."/>
            <person name="Turgeon B.G."/>
            <person name="Goodwin S.B."/>
            <person name="Spatafora J.W."/>
            <person name="Crous P.W."/>
            <person name="Grigoriev I.V."/>
        </authorList>
    </citation>
    <scope>NUCLEOTIDE SEQUENCE</scope>
    <source>
        <strain evidence="2">CBS 394.84</strain>
    </source>
</reference>
<evidence type="ECO:0000313" key="3">
    <source>
        <dbReference type="Proteomes" id="UP000800039"/>
    </source>
</evidence>
<sequence length="551" mass="61421">MDEHARKRRKTNLSEERERQSSPPRKVPRRPSFASPTKASLARNYPNLLRPDSAGGAASRPTSRSNILPRGKQARAFVLDETNIQQDLSQEPSEDPDDDTTAGASLRPPITHNVTPRPRKVVGYKSAPVLAGASDEEAADLPTTPSQRGLEEQDGPRRGVLFSSPSKQPPRVNDPAKQSPLRPKTLPVQIVEHGLDENDVEPQKRPSPDPEVEMRKREKGRLQRELEDLEAQVLKCTEEIAKEQQRAPDKALRPTERTDLIELVSKINGVDSKGEQPVPVSSLLCSFLPFSALSLPPLRPKQQEKSIPSHRPVELANPLPYLEMFTSFKFSTQLSLARSKVAPSSKRVQQKHTIGIVGPQKLLTTHVSVVIDTLANEVVDMRVPHLSPWAERELGTFVREKARAKDLGNACWAINSYWDIAKKRAQYWHKCESAFAGLIVGRASEDTENVRRQAKPAASKISRKDLGRHLGRDTLVLQDKHVLLKINWRISFDWTGEAGSEISVEPAVPQVWQEADTAASFKKIPETFALLLKGKGAYEATRIMIALLYAQ</sequence>
<gene>
    <name evidence="2" type="ORF">K460DRAFT_358755</name>
</gene>
<dbReference type="AlphaFoldDB" id="A0A9P4GB97"/>
<feature type="compositionally biased region" description="Polar residues" evidence="1">
    <location>
        <begin position="82"/>
        <end position="91"/>
    </location>
</feature>
<feature type="compositionally biased region" description="Basic residues" evidence="1">
    <location>
        <begin position="1"/>
        <end position="11"/>
    </location>
</feature>
<proteinExistence type="predicted"/>
<feature type="compositionally biased region" description="Basic and acidic residues" evidence="1">
    <location>
        <begin position="193"/>
        <end position="220"/>
    </location>
</feature>
<evidence type="ECO:0000256" key="1">
    <source>
        <dbReference type="SAM" id="MobiDB-lite"/>
    </source>
</evidence>
<feature type="region of interest" description="Disordered" evidence="1">
    <location>
        <begin position="1"/>
        <end position="220"/>
    </location>
</feature>
<dbReference type="GeneID" id="63849387"/>
<dbReference type="Proteomes" id="UP000800039">
    <property type="component" value="Unassembled WGS sequence"/>
</dbReference>
<keyword evidence="3" id="KW-1185">Reference proteome</keyword>
<evidence type="ECO:0000313" key="2">
    <source>
        <dbReference type="EMBL" id="KAF1842094.1"/>
    </source>
</evidence>
<dbReference type="RefSeq" id="XP_040784657.1">
    <property type="nucleotide sequence ID" value="XM_040932135.1"/>
</dbReference>
<dbReference type="OrthoDB" id="4160836at2759"/>
<protein>
    <submittedName>
        <fullName evidence="2">Uncharacterized protein</fullName>
    </submittedName>
</protein>